<dbReference type="GO" id="GO:0009307">
    <property type="term" value="P:DNA restriction-modification system"/>
    <property type="evidence" value="ECO:0007669"/>
    <property type="project" value="UniProtKB-KW"/>
</dbReference>
<organism evidence="5 6">
    <name type="scientific">Leptotrichia wadei</name>
    <dbReference type="NCBI Taxonomy" id="157687"/>
    <lineage>
        <taxon>Bacteria</taxon>
        <taxon>Fusobacteriati</taxon>
        <taxon>Fusobacteriota</taxon>
        <taxon>Fusobacteriia</taxon>
        <taxon>Fusobacteriales</taxon>
        <taxon>Leptotrichiaceae</taxon>
        <taxon>Leptotrichia</taxon>
    </lineage>
</organism>
<dbReference type="Gene3D" id="3.90.220.20">
    <property type="entry name" value="DNA methylase specificity domains"/>
    <property type="match status" value="2"/>
</dbReference>
<dbReference type="AlphaFoldDB" id="A0A133ZW01"/>
<dbReference type="InterPro" id="IPR000055">
    <property type="entry name" value="Restrct_endonuc_typeI_TRD"/>
</dbReference>
<dbReference type="CDD" id="cd17291">
    <property type="entry name" value="RMtype1_S_MgeORF438P-TRD-CR_like"/>
    <property type="match status" value="1"/>
</dbReference>
<dbReference type="InterPro" id="IPR044946">
    <property type="entry name" value="Restrct_endonuc_typeI_TRD_sf"/>
</dbReference>
<dbReference type="SUPFAM" id="SSF116734">
    <property type="entry name" value="DNA methylase specificity domain"/>
    <property type="match status" value="2"/>
</dbReference>
<reference evidence="6" key="1">
    <citation type="submission" date="2016-01" db="EMBL/GenBank/DDBJ databases">
        <authorList>
            <person name="Mitreva M."/>
            <person name="Pepin K.H."/>
            <person name="Mihindukulasuriya K.A."/>
            <person name="Fulton R."/>
            <person name="Fronick C."/>
            <person name="O'Laughlin M."/>
            <person name="Miner T."/>
            <person name="Herter B."/>
            <person name="Rosa B.A."/>
            <person name="Cordes M."/>
            <person name="Tomlinson C."/>
            <person name="Wollam A."/>
            <person name="Palsikar V.B."/>
            <person name="Mardis E.R."/>
            <person name="Wilson R.K."/>
        </authorList>
    </citation>
    <scope>NUCLEOTIDE SEQUENCE [LARGE SCALE GENOMIC DNA]</scope>
    <source>
        <strain evidence="6">KA00185</strain>
    </source>
</reference>
<evidence type="ECO:0000256" key="3">
    <source>
        <dbReference type="ARBA" id="ARBA00023125"/>
    </source>
</evidence>
<dbReference type="PANTHER" id="PTHR30408">
    <property type="entry name" value="TYPE-1 RESTRICTION ENZYME ECOKI SPECIFICITY PROTEIN"/>
    <property type="match status" value="1"/>
</dbReference>
<dbReference type="GO" id="GO:0003677">
    <property type="term" value="F:DNA binding"/>
    <property type="evidence" value="ECO:0007669"/>
    <property type="project" value="UniProtKB-KW"/>
</dbReference>
<dbReference type="EMBL" id="LSDD01000169">
    <property type="protein sequence ID" value="KXB59616.1"/>
    <property type="molecule type" value="Genomic_DNA"/>
</dbReference>
<dbReference type="SMR" id="A0A133ZW01"/>
<gene>
    <name evidence="5" type="ORF">HMPREF3180_02278</name>
</gene>
<keyword evidence="6" id="KW-1185">Reference proteome</keyword>
<dbReference type="OrthoDB" id="9795776at2"/>
<keyword evidence="2" id="KW-0680">Restriction system</keyword>
<dbReference type="STRING" id="157687.HMPREF3180_02278"/>
<evidence type="ECO:0000259" key="4">
    <source>
        <dbReference type="Pfam" id="PF01420"/>
    </source>
</evidence>
<feature type="domain" description="Type I restriction modification DNA specificity" evidence="4">
    <location>
        <begin position="48"/>
        <end position="175"/>
    </location>
</feature>
<comment type="similarity">
    <text evidence="1">Belongs to the type-I restriction system S methylase family.</text>
</comment>
<dbReference type="PATRIC" id="fig|157687.3.peg.2281"/>
<proteinExistence type="inferred from homology"/>
<dbReference type="Proteomes" id="UP000070483">
    <property type="component" value="Unassembled WGS sequence"/>
</dbReference>
<name>A0A133ZW01_9FUSO</name>
<comment type="caution">
    <text evidence="5">The sequence shown here is derived from an EMBL/GenBank/DDBJ whole genome shotgun (WGS) entry which is preliminary data.</text>
</comment>
<dbReference type="Gene3D" id="1.10.287.1120">
    <property type="entry name" value="Bipartite methylase S protein"/>
    <property type="match status" value="1"/>
</dbReference>
<dbReference type="PANTHER" id="PTHR30408:SF13">
    <property type="entry name" value="TYPE I RESTRICTION ENZYME HINDI SPECIFICITY SUBUNIT"/>
    <property type="match status" value="1"/>
</dbReference>
<dbReference type="InterPro" id="IPR052021">
    <property type="entry name" value="Type-I_RS_S_subunit"/>
</dbReference>
<dbReference type="RefSeq" id="WP_060918714.1">
    <property type="nucleotide sequence ID" value="NZ_KQ960116.1"/>
</dbReference>
<sequence>MKLKDKTLSANTGLDAIKRAPIVEYDTGLKCIRIQDISQGKNYDEWGFTETNEKDRKKFLLKKNDLLIARTGATVGVSQFIKEDTEAVYNNGTIRLRLEKSLNPRFVYYIFQTKGFLQYIDNISCVATQPNLRIEGLLRFTIPDYSIEKQNAIVKTLSTFDDLIENNNKRIKLLKQMAENLYKEWFVRFRFPGYEDVEFEEKKPRSWQVGTEDKKHFAPTIFRYDEFGTIGSFVRGKNITAAQMIEENIPVISAGLQPSGYHNEANVFGENLTISASGANAGYLQYNLNDIWAADCSYYQDNATIWFVYNTLKYLQPVISNLQCGAAQPHVYPKNINSLCILIPTEELIHKYNDFVKPYYDEIKVLNQHNQLLTQQRDMLLPRLMSGKLEV</sequence>
<evidence type="ECO:0000313" key="5">
    <source>
        <dbReference type="EMBL" id="KXB59616.1"/>
    </source>
</evidence>
<protein>
    <submittedName>
        <fullName evidence="5">Type I restriction modification DNA specificity domain protein</fullName>
    </submittedName>
</protein>
<evidence type="ECO:0000256" key="2">
    <source>
        <dbReference type="ARBA" id="ARBA00022747"/>
    </source>
</evidence>
<dbReference type="Pfam" id="PF01420">
    <property type="entry name" value="Methylase_S"/>
    <property type="match status" value="2"/>
</dbReference>
<keyword evidence="3" id="KW-0238">DNA-binding</keyword>
<feature type="domain" description="Type I restriction modification DNA specificity" evidence="4">
    <location>
        <begin position="246"/>
        <end position="374"/>
    </location>
</feature>
<evidence type="ECO:0000256" key="1">
    <source>
        <dbReference type="ARBA" id="ARBA00010923"/>
    </source>
</evidence>
<evidence type="ECO:0000313" key="6">
    <source>
        <dbReference type="Proteomes" id="UP000070483"/>
    </source>
</evidence>
<accession>A0A133ZW01</accession>